<protein>
    <recommendedName>
        <fullName evidence="9">Magnesium transporter MgtE</fullName>
    </recommendedName>
</protein>
<feature type="transmembrane region" description="Helical" evidence="9">
    <location>
        <begin position="363"/>
        <end position="384"/>
    </location>
</feature>
<dbReference type="InterPro" id="IPR006668">
    <property type="entry name" value="Mg_transptr_MgtE_intracell_dom"/>
</dbReference>
<dbReference type="InterPro" id="IPR036739">
    <property type="entry name" value="SLC41_membr_dom_sf"/>
</dbReference>
<dbReference type="SMART" id="SM00116">
    <property type="entry name" value="CBS"/>
    <property type="match status" value="1"/>
</dbReference>
<dbReference type="Pfam" id="PF01769">
    <property type="entry name" value="MgtE"/>
    <property type="match status" value="1"/>
</dbReference>
<feature type="domain" description="CBS" evidence="10">
    <location>
        <begin position="207"/>
        <end position="265"/>
    </location>
</feature>
<dbReference type="SUPFAM" id="SSF158791">
    <property type="entry name" value="MgtE N-terminal domain-like"/>
    <property type="match status" value="1"/>
</dbReference>
<keyword evidence="9" id="KW-1003">Cell membrane</keyword>
<dbReference type="GO" id="GO:0046872">
    <property type="term" value="F:metal ion binding"/>
    <property type="evidence" value="ECO:0007669"/>
    <property type="project" value="UniProtKB-KW"/>
</dbReference>
<feature type="transmembrane region" description="Helical" evidence="9">
    <location>
        <begin position="316"/>
        <end position="342"/>
    </location>
</feature>
<evidence type="ECO:0000256" key="4">
    <source>
        <dbReference type="ARBA" id="ARBA00022692"/>
    </source>
</evidence>
<dbReference type="PANTHER" id="PTHR43773">
    <property type="entry name" value="MAGNESIUM TRANSPORTER MGTE"/>
    <property type="match status" value="1"/>
</dbReference>
<feature type="transmembrane region" description="Helical" evidence="9">
    <location>
        <begin position="424"/>
        <end position="451"/>
    </location>
</feature>
<dbReference type="InterPro" id="IPR006667">
    <property type="entry name" value="SLC41_membr_dom"/>
</dbReference>
<evidence type="ECO:0000256" key="2">
    <source>
        <dbReference type="ARBA" id="ARBA00009749"/>
    </source>
</evidence>
<evidence type="ECO:0000256" key="8">
    <source>
        <dbReference type="PROSITE-ProRule" id="PRU00703"/>
    </source>
</evidence>
<reference evidence="11 12" key="1">
    <citation type="journal article" date="2022" name="IScience">
        <title>An ultrasensitive nanofiber-based assay for enzymatic hydrolysis and deep-sea microbial degradation of cellulose.</title>
        <authorList>
            <person name="Tsudome M."/>
            <person name="Tachioka M."/>
            <person name="Miyazaki M."/>
            <person name="Uchimura K."/>
            <person name="Tsuda M."/>
            <person name="Takaki Y."/>
            <person name="Deguchi S."/>
        </authorList>
    </citation>
    <scope>NUCLEOTIDE SEQUENCE [LARGE SCALE GENOMIC DNA]</scope>
    <source>
        <strain evidence="11 12">GE09</strain>
    </source>
</reference>
<evidence type="ECO:0000256" key="5">
    <source>
        <dbReference type="ARBA" id="ARBA00022842"/>
    </source>
</evidence>
<dbReference type="AlphaFoldDB" id="A0AAN2BK35"/>
<gene>
    <name evidence="11" type="ORF">MARGE09_P1776</name>
</gene>
<keyword evidence="12" id="KW-1185">Reference proteome</keyword>
<dbReference type="RefSeq" id="WP_236987041.1">
    <property type="nucleotide sequence ID" value="NZ_AP023086.1"/>
</dbReference>
<comment type="similarity">
    <text evidence="2 9">Belongs to the SLC41A transporter family.</text>
</comment>
<feature type="transmembrane region" description="Helical" evidence="9">
    <location>
        <begin position="289"/>
        <end position="310"/>
    </location>
</feature>
<dbReference type="EMBL" id="AP023086">
    <property type="protein sequence ID" value="BCD97575.1"/>
    <property type="molecule type" value="Genomic_DNA"/>
</dbReference>
<dbReference type="GO" id="GO:0015095">
    <property type="term" value="F:magnesium ion transmembrane transporter activity"/>
    <property type="evidence" value="ECO:0007669"/>
    <property type="project" value="UniProtKB-UniRule"/>
</dbReference>
<comment type="subcellular location">
    <subcellularLocation>
        <location evidence="9">Cell membrane</location>
        <topology evidence="9">Multi-pass membrane protein</topology>
    </subcellularLocation>
    <subcellularLocation>
        <location evidence="1">Membrane</location>
        <topology evidence="1">Multi-pass membrane protein</topology>
    </subcellularLocation>
</comment>
<dbReference type="Gene3D" id="3.10.580.10">
    <property type="entry name" value="CBS-domain"/>
    <property type="match status" value="1"/>
</dbReference>
<dbReference type="NCBIfam" id="TIGR00400">
    <property type="entry name" value="mgtE"/>
    <property type="match status" value="1"/>
</dbReference>
<dbReference type="Pfam" id="PF00571">
    <property type="entry name" value="CBS"/>
    <property type="match status" value="1"/>
</dbReference>
<proteinExistence type="inferred from homology"/>
<dbReference type="SUPFAM" id="SSF161093">
    <property type="entry name" value="MgtE membrane domain-like"/>
    <property type="match status" value="1"/>
</dbReference>
<organism evidence="11 12">
    <name type="scientific">Marinagarivorans cellulosilyticus</name>
    <dbReference type="NCBI Taxonomy" id="2721545"/>
    <lineage>
        <taxon>Bacteria</taxon>
        <taxon>Pseudomonadati</taxon>
        <taxon>Pseudomonadota</taxon>
        <taxon>Gammaproteobacteria</taxon>
        <taxon>Cellvibrionales</taxon>
        <taxon>Cellvibrionaceae</taxon>
        <taxon>Marinagarivorans</taxon>
    </lineage>
</organism>
<comment type="subunit">
    <text evidence="9">Homodimer.</text>
</comment>
<evidence type="ECO:0000256" key="7">
    <source>
        <dbReference type="ARBA" id="ARBA00023136"/>
    </source>
</evidence>
<evidence type="ECO:0000259" key="10">
    <source>
        <dbReference type="PROSITE" id="PS51371"/>
    </source>
</evidence>
<evidence type="ECO:0000313" key="11">
    <source>
        <dbReference type="EMBL" id="BCD97575.1"/>
    </source>
</evidence>
<keyword evidence="9" id="KW-0479">Metal-binding</keyword>
<name>A0AAN2BK35_9GAMM</name>
<keyword evidence="6 9" id="KW-1133">Transmembrane helix</keyword>
<evidence type="ECO:0000256" key="3">
    <source>
        <dbReference type="ARBA" id="ARBA00022448"/>
    </source>
</evidence>
<evidence type="ECO:0000313" key="12">
    <source>
        <dbReference type="Proteomes" id="UP001320119"/>
    </source>
</evidence>
<dbReference type="SUPFAM" id="SSF54631">
    <property type="entry name" value="CBS-domain pair"/>
    <property type="match status" value="1"/>
</dbReference>
<dbReference type="InterPro" id="IPR000644">
    <property type="entry name" value="CBS_dom"/>
</dbReference>
<dbReference type="PANTHER" id="PTHR43773:SF1">
    <property type="entry name" value="MAGNESIUM TRANSPORTER MGTE"/>
    <property type="match status" value="1"/>
</dbReference>
<dbReference type="Proteomes" id="UP001320119">
    <property type="component" value="Chromosome"/>
</dbReference>
<dbReference type="CDD" id="cd04606">
    <property type="entry name" value="CBS_pair_Mg_transporter"/>
    <property type="match status" value="1"/>
</dbReference>
<evidence type="ECO:0000256" key="1">
    <source>
        <dbReference type="ARBA" id="ARBA00004141"/>
    </source>
</evidence>
<keyword evidence="3 9" id="KW-0813">Transport</keyword>
<dbReference type="SMART" id="SM00924">
    <property type="entry name" value="MgtE_N"/>
    <property type="match status" value="1"/>
</dbReference>
<dbReference type="GO" id="GO:0005886">
    <property type="term" value="C:plasma membrane"/>
    <property type="evidence" value="ECO:0007669"/>
    <property type="project" value="UniProtKB-SubCell"/>
</dbReference>
<feature type="transmembrane region" description="Helical" evidence="9">
    <location>
        <begin position="390"/>
        <end position="412"/>
    </location>
</feature>
<dbReference type="KEGG" id="marq:MARGE09_P1776"/>
<keyword evidence="7 9" id="KW-0472">Membrane</keyword>
<accession>A0AAN2BK35</accession>
<dbReference type="PROSITE" id="PS51371">
    <property type="entry name" value="CBS"/>
    <property type="match status" value="1"/>
</dbReference>
<dbReference type="InterPro" id="IPR038076">
    <property type="entry name" value="MgtE_N_sf"/>
</dbReference>
<evidence type="ECO:0000256" key="9">
    <source>
        <dbReference type="RuleBase" id="RU362011"/>
    </source>
</evidence>
<keyword evidence="4 9" id="KW-0812">Transmembrane</keyword>
<evidence type="ECO:0000256" key="6">
    <source>
        <dbReference type="ARBA" id="ARBA00022989"/>
    </source>
</evidence>
<dbReference type="Gene3D" id="1.10.357.20">
    <property type="entry name" value="SLC41 divalent cation transporters, integral membrane domain"/>
    <property type="match status" value="1"/>
</dbReference>
<dbReference type="InterPro" id="IPR006669">
    <property type="entry name" value="MgtE_transporter"/>
</dbReference>
<keyword evidence="5 9" id="KW-0460">Magnesium</keyword>
<dbReference type="Pfam" id="PF03448">
    <property type="entry name" value="MgtE_N"/>
    <property type="match status" value="1"/>
</dbReference>
<dbReference type="InterPro" id="IPR046342">
    <property type="entry name" value="CBS_dom_sf"/>
</dbReference>
<comment type="function">
    <text evidence="9">Acts as a magnesium transporter.</text>
</comment>
<sequence length="452" mass="49355">MPKSNSHSSTEKHFGHIHNLLQSGTLKQVKHSLRVLTPVQLARVIESSPPHTRSVIWELIGKSARTELIEELPEDIQSFYLAQMNTEDLVELTETLETDDIVDILQNLPDQITQQVLEAMSDQDRERVTAVLAYPENTAGGLTNTDTITVRPKFTLDVVLRYLRRHNELPPSTDSLIVVNKKDMYLGLLPLATLLTKPGDTTVREVMVTDANPISADLDESDVAKLFEQNDWVSAPVVDEQGKLIGRITIDDVVDVIRETADHSFMGAAGLDEEEDTFATTARTTPRRALWLGINLITALLASSVINLFQDTIDKVVALAVLMPIVASMGGVAGSQTLTVVIRGMALGHISRNNLGWLMSREVRVGIINGLLWALVMAGIAGLWFGDWRISFIIAAAMIINLITAALAGALLPIGLKAMRIDPALAGGVTLTTITDVVGFFAFLGLATYFYA</sequence>
<dbReference type="Gene3D" id="1.25.60.10">
    <property type="entry name" value="MgtE N-terminal domain-like"/>
    <property type="match status" value="1"/>
</dbReference>
<keyword evidence="8" id="KW-0129">CBS domain</keyword>